<dbReference type="PROSITE" id="PS50005">
    <property type="entry name" value="TPR"/>
    <property type="match status" value="3"/>
</dbReference>
<dbReference type="PANTHER" id="PTHR12558">
    <property type="entry name" value="CELL DIVISION CYCLE 16,23,27"/>
    <property type="match status" value="1"/>
</dbReference>
<keyword evidence="3" id="KW-1185">Reference proteome</keyword>
<feature type="repeat" description="TPR" evidence="1">
    <location>
        <begin position="607"/>
        <end position="640"/>
    </location>
</feature>
<evidence type="ECO:0000313" key="2">
    <source>
        <dbReference type="EMBL" id="SFZ74993.1"/>
    </source>
</evidence>
<dbReference type="STRING" id="1121279.SAMN02745887_01415"/>
<feature type="repeat" description="TPR" evidence="1">
    <location>
        <begin position="369"/>
        <end position="402"/>
    </location>
</feature>
<feature type="repeat" description="TPR" evidence="1">
    <location>
        <begin position="131"/>
        <end position="164"/>
    </location>
</feature>
<dbReference type="InterPro" id="IPR019734">
    <property type="entry name" value="TPR_rpt"/>
</dbReference>
<dbReference type="SMART" id="SM00028">
    <property type="entry name" value="TPR"/>
    <property type="match status" value="15"/>
</dbReference>
<keyword evidence="2" id="KW-0449">Lipoprotein</keyword>
<dbReference type="RefSeq" id="WP_072427950.1">
    <property type="nucleotide sequence ID" value="NZ_FPKR01000005.1"/>
</dbReference>
<gene>
    <name evidence="2" type="ORF">SAMN02745887_01415</name>
</gene>
<dbReference type="PROSITE" id="PS51257">
    <property type="entry name" value="PROKAR_LIPOPROTEIN"/>
    <property type="match status" value="1"/>
</dbReference>
<name>A0A1K2HEQ1_9NEIS</name>
<dbReference type="Proteomes" id="UP000186513">
    <property type="component" value="Unassembled WGS sequence"/>
</dbReference>
<accession>A0A1K2HEQ1</accession>
<dbReference type="EMBL" id="FPKR01000005">
    <property type="protein sequence ID" value="SFZ74993.1"/>
    <property type="molecule type" value="Genomic_DNA"/>
</dbReference>
<keyword evidence="1" id="KW-0802">TPR repeat</keyword>
<dbReference type="OrthoDB" id="5290951at2"/>
<sequence>MKRHALHKPLASALLASLLLLGCGKEDPAVMLASAKTYMDKQDSKAAIIQLKNALQADPQHAEARYLLGRALLESADPKSAELELRKAKSLNYSDEQVLPLLAEAMLGMGEGKRLIEEMAKVELASADAAAKLQASLGRAYLQQGDVEQADARFTAALKAQPDLLNALIGRAQLLAAKDDLPAALALLDGALAKSPNLPEAWLVKGDILQAQKQDEQAIAAYRGAIKAKADFLPAHVALISRLIDEGKLDEATAALETMRKAAAKSPQTKLMEARLAYQRKQYPEAKEAIDQVLGVAPDNLIALQLAGAIEYELKSYTKAEAHLNKVLSREPNAFVARKALVMSYLRSGQGEKAEATLLPLLDKIDKDSNMLAMAGEVFIRNGEMDKATEYFSKAAALDPSSSTKRTALALTQMAKGESQLAFKELEKAVEVDKGVNANLALIAAHLRRREFDQALPAIAKLEQKQPNSALVHNLRGGALLGKGDRAGARKSFELALAAEPGNFAAASNLAGLDLRDNKAADAKQRFEAMLAKNPNQYRVVLALAELHAKTGGKPAEVAEMISKSVALAPKESRPRQTLISHYLSQRDNKRALAAAQDALAVLPDRPEILDIAGRAQSAAGELNQALSSYTKLAALQPKSPQPYLRMAQAQLAAKNAEAALASLKKAAAISPDLLEARHGIVMLDLAAGRSAEALAGARALQKERPKEPVGYVLEGNVHSANKAWSEAEQAYRNGLKQSAAPLLAIRLHGLLVSSKPAEAEAFSDAWLKNNPKDSAFPLYLAEAAGKRQDYRTAAAHYRKLLGMHPGDAVLMNNLAWTSAQFNDPQALSYAEKAYQLAPDQPAMMDTLGVLLVEKGEGGRGVSLLRKAVSLAPDAAQVRLNLAKALVKTGQKGEARKELETLAKLGNKLPNQAEVSQLLKSL</sequence>
<dbReference type="PANTHER" id="PTHR12558:SF13">
    <property type="entry name" value="CELL DIVISION CYCLE PROTEIN 27 HOMOLOG"/>
    <property type="match status" value="1"/>
</dbReference>
<dbReference type="AlphaFoldDB" id="A0A1K2HEQ1"/>
<dbReference type="Pfam" id="PF13181">
    <property type="entry name" value="TPR_8"/>
    <property type="match status" value="1"/>
</dbReference>
<evidence type="ECO:0000313" key="3">
    <source>
        <dbReference type="Proteomes" id="UP000186513"/>
    </source>
</evidence>
<dbReference type="Gene3D" id="1.25.40.10">
    <property type="entry name" value="Tetratricopeptide repeat domain"/>
    <property type="match status" value="5"/>
</dbReference>
<dbReference type="InterPro" id="IPR014266">
    <property type="entry name" value="PEP-CTERM_TPR_PrsT"/>
</dbReference>
<dbReference type="InterPro" id="IPR011990">
    <property type="entry name" value="TPR-like_helical_dom_sf"/>
</dbReference>
<protein>
    <submittedName>
        <fullName evidence="2">Putative PEP-CTERM system TPR-repeat lipoprotein</fullName>
    </submittedName>
</protein>
<proteinExistence type="predicted"/>
<dbReference type="Pfam" id="PF14559">
    <property type="entry name" value="TPR_19"/>
    <property type="match status" value="4"/>
</dbReference>
<evidence type="ECO:0000256" key="1">
    <source>
        <dbReference type="PROSITE-ProRule" id="PRU00339"/>
    </source>
</evidence>
<organism evidence="2 3">
    <name type="scientific">Chitinimonas taiwanensis DSM 18899</name>
    <dbReference type="NCBI Taxonomy" id="1121279"/>
    <lineage>
        <taxon>Bacteria</taxon>
        <taxon>Pseudomonadati</taxon>
        <taxon>Pseudomonadota</taxon>
        <taxon>Betaproteobacteria</taxon>
        <taxon>Neisseriales</taxon>
        <taxon>Chitinibacteraceae</taxon>
        <taxon>Chitinimonas</taxon>
    </lineage>
</organism>
<dbReference type="NCBIfam" id="TIGR02917">
    <property type="entry name" value="PEP_TPR_lipo"/>
    <property type="match status" value="1"/>
</dbReference>
<dbReference type="SUPFAM" id="SSF48452">
    <property type="entry name" value="TPR-like"/>
    <property type="match status" value="4"/>
</dbReference>
<reference evidence="2 3" key="1">
    <citation type="submission" date="2016-11" db="EMBL/GenBank/DDBJ databases">
        <authorList>
            <person name="Jaros S."/>
            <person name="Januszkiewicz K."/>
            <person name="Wedrychowicz H."/>
        </authorList>
    </citation>
    <scope>NUCLEOTIDE SEQUENCE [LARGE SCALE GENOMIC DNA]</scope>
    <source>
        <strain evidence="2 3">DSM 18899</strain>
    </source>
</reference>
<dbReference type="Pfam" id="PF13432">
    <property type="entry name" value="TPR_16"/>
    <property type="match status" value="3"/>
</dbReference>